<name>A0AAE6UQ83_9PSED</name>
<accession>A0AAE6UQ83</accession>
<protein>
    <submittedName>
        <fullName evidence="1">DUF721 domain-containing protein</fullName>
    </submittedName>
</protein>
<dbReference type="Pfam" id="PF05258">
    <property type="entry name" value="DciA"/>
    <property type="match status" value="1"/>
</dbReference>
<evidence type="ECO:0000313" key="1">
    <source>
        <dbReference type="EMBL" id="QGT84566.1"/>
    </source>
</evidence>
<proteinExistence type="predicted"/>
<dbReference type="Proteomes" id="UP000423413">
    <property type="component" value="Chromosome"/>
</dbReference>
<gene>
    <name evidence="1" type="ORF">GMO17_04855</name>
</gene>
<evidence type="ECO:0000313" key="2">
    <source>
        <dbReference type="Proteomes" id="UP000423413"/>
    </source>
</evidence>
<organism evidence="1 2">
    <name type="scientific">Pseudomonas coronafaciens pv. coronafaciens</name>
    <dbReference type="NCBI Taxonomy" id="235275"/>
    <lineage>
        <taxon>Bacteria</taxon>
        <taxon>Pseudomonadati</taxon>
        <taxon>Pseudomonadota</taxon>
        <taxon>Gammaproteobacteria</taxon>
        <taxon>Pseudomonadales</taxon>
        <taxon>Pseudomonadaceae</taxon>
        <taxon>Pseudomonas</taxon>
        <taxon>Pseudomonas coronafaciens</taxon>
    </lineage>
</organism>
<sequence>MFILLLRQSLMAFRPLNARPPAVLLREAKPLKAIFRHAERLSHLQRLLESQLQPAAREHCHVASWREGSLLLIVTDGHWATRLRYQQKRLHRQLIAFDEFINLTRIVFKVQPPEAPRGAATHTIDLSMVAAENIQATADNITDPKLRAALERLASHARDKKKP</sequence>
<dbReference type="InterPro" id="IPR007922">
    <property type="entry name" value="DciA-like"/>
</dbReference>
<dbReference type="EMBL" id="CP046441">
    <property type="protein sequence ID" value="QGT84566.1"/>
    <property type="molecule type" value="Genomic_DNA"/>
</dbReference>
<reference evidence="1 2" key="1">
    <citation type="submission" date="2019-11" db="EMBL/GenBank/DDBJ databases">
        <title>Complete genome sequence of Pseudomonas syringae pv. coronafaciens isolate B19001 originated in imported oat cereal.</title>
        <authorList>
            <person name="Kim S.M."/>
            <person name="Lee B.C."/>
            <person name="Seo S.J."/>
            <person name="Lee J.E."/>
            <person name="Choi N.J."/>
            <person name="Park J.H."/>
        </authorList>
    </citation>
    <scope>NUCLEOTIDE SEQUENCE [LARGE SCALE GENOMIC DNA]</scope>
    <source>
        <strain evidence="1 2">B19001</strain>
    </source>
</reference>
<dbReference type="AlphaFoldDB" id="A0AAE6UQ83"/>